<sequence>MIPARAGRRSDRQGFTLIEVLLVIVLIGVLTGIAVVSLNPSDPARRLHQERERLQAQIHYARLFAESEQIEVGVRLRAGGYDFLRFSRQQRDWQPLTGDVVLKPHRTPGIGYGWRDAVETPGLRLQRPKDDALVPDMLLMSSGEATPGTIEIGSLDDERVAPLGLSVTDLGDAWPAEDDRAQTTR</sequence>
<dbReference type="AlphaFoldDB" id="A0A2P6AUR0"/>
<dbReference type="GO" id="GO:0005886">
    <property type="term" value="C:plasma membrane"/>
    <property type="evidence" value="ECO:0007669"/>
    <property type="project" value="UniProtKB-SubCell"/>
</dbReference>
<gene>
    <name evidence="11" type="primary">gspH</name>
    <name evidence="11" type="ORF">C5O18_01780</name>
</gene>
<evidence type="ECO:0000256" key="4">
    <source>
        <dbReference type="ARBA" id="ARBA00022481"/>
    </source>
</evidence>
<evidence type="ECO:0000256" key="10">
    <source>
        <dbReference type="SAM" id="Phobius"/>
    </source>
</evidence>
<dbReference type="EMBL" id="PTQZ01000018">
    <property type="protein sequence ID" value="PQA50191.1"/>
    <property type="molecule type" value="Genomic_DNA"/>
</dbReference>
<feature type="transmembrane region" description="Helical" evidence="10">
    <location>
        <begin position="20"/>
        <end position="38"/>
    </location>
</feature>
<dbReference type="InterPro" id="IPR012902">
    <property type="entry name" value="N_methyl_site"/>
</dbReference>
<dbReference type="RefSeq" id="WP_105191161.1">
    <property type="nucleotide sequence ID" value="NZ_PTQZ01000018.1"/>
</dbReference>
<dbReference type="GO" id="GO:0015627">
    <property type="term" value="C:type II protein secretion system complex"/>
    <property type="evidence" value="ECO:0007669"/>
    <property type="project" value="InterPro"/>
</dbReference>
<protein>
    <recommendedName>
        <fullName evidence="2">Type II secretion system protein H</fullName>
    </recommendedName>
    <alternativeName>
        <fullName evidence="9">General secretion pathway protein H</fullName>
    </alternativeName>
</protein>
<dbReference type="PROSITE" id="PS00409">
    <property type="entry name" value="PROKAR_NTER_METHYL"/>
    <property type="match status" value="1"/>
</dbReference>
<keyword evidence="8 10" id="KW-0472">Membrane</keyword>
<evidence type="ECO:0000256" key="5">
    <source>
        <dbReference type="ARBA" id="ARBA00022519"/>
    </source>
</evidence>
<evidence type="ECO:0000313" key="11">
    <source>
        <dbReference type="EMBL" id="PQA50191.1"/>
    </source>
</evidence>
<keyword evidence="7 10" id="KW-1133">Transmembrane helix</keyword>
<dbReference type="Proteomes" id="UP000243900">
    <property type="component" value="Unassembled WGS sequence"/>
</dbReference>
<evidence type="ECO:0000256" key="9">
    <source>
        <dbReference type="ARBA" id="ARBA00030775"/>
    </source>
</evidence>
<comment type="caution">
    <text evidence="11">The sequence shown here is derived from an EMBL/GenBank/DDBJ whole genome shotgun (WGS) entry which is preliminary data.</text>
</comment>
<dbReference type="SUPFAM" id="SSF54523">
    <property type="entry name" value="Pili subunits"/>
    <property type="match status" value="1"/>
</dbReference>
<accession>A0A2P6AUR0</accession>
<comment type="subcellular location">
    <subcellularLocation>
        <location evidence="1">Cell inner membrane</location>
        <topology evidence="1">Single-pass membrane protein</topology>
    </subcellularLocation>
</comment>
<evidence type="ECO:0000313" key="12">
    <source>
        <dbReference type="Proteomes" id="UP000243900"/>
    </source>
</evidence>
<dbReference type="PRINTS" id="PR00885">
    <property type="entry name" value="BCTERIALGSPH"/>
</dbReference>
<dbReference type="NCBIfam" id="TIGR02532">
    <property type="entry name" value="IV_pilin_GFxxxE"/>
    <property type="match status" value="1"/>
</dbReference>
<keyword evidence="4" id="KW-0488">Methylation</keyword>
<dbReference type="InterPro" id="IPR002416">
    <property type="entry name" value="T2SS_protein-GspH"/>
</dbReference>
<dbReference type="Gene3D" id="3.55.40.10">
    <property type="entry name" value="minor pseudopilin epsh domain"/>
    <property type="match status" value="1"/>
</dbReference>
<name>A0A2P6AUR0_9GAMM</name>
<dbReference type="InterPro" id="IPR045584">
    <property type="entry name" value="Pilin-like"/>
</dbReference>
<keyword evidence="12" id="KW-1185">Reference proteome</keyword>
<evidence type="ECO:0000256" key="2">
    <source>
        <dbReference type="ARBA" id="ARBA00021549"/>
    </source>
</evidence>
<evidence type="ECO:0000256" key="6">
    <source>
        <dbReference type="ARBA" id="ARBA00022692"/>
    </source>
</evidence>
<organism evidence="11 12">
    <name type="scientific">Amnimonas aquatica</name>
    <dbReference type="NCBI Taxonomy" id="2094561"/>
    <lineage>
        <taxon>Bacteria</taxon>
        <taxon>Pseudomonadati</taxon>
        <taxon>Pseudomonadota</taxon>
        <taxon>Gammaproteobacteria</taxon>
        <taxon>Moraxellales</taxon>
        <taxon>Moraxellaceae</taxon>
        <taxon>Amnimonas</taxon>
    </lineage>
</organism>
<dbReference type="Pfam" id="PF07963">
    <property type="entry name" value="N_methyl"/>
    <property type="match status" value="1"/>
</dbReference>
<evidence type="ECO:0000256" key="1">
    <source>
        <dbReference type="ARBA" id="ARBA00004377"/>
    </source>
</evidence>
<dbReference type="GO" id="GO:0015628">
    <property type="term" value="P:protein secretion by the type II secretion system"/>
    <property type="evidence" value="ECO:0007669"/>
    <property type="project" value="InterPro"/>
</dbReference>
<proteinExistence type="predicted"/>
<evidence type="ECO:0000256" key="7">
    <source>
        <dbReference type="ARBA" id="ARBA00022989"/>
    </source>
</evidence>
<dbReference type="OrthoDB" id="5730913at2"/>
<evidence type="ECO:0000256" key="8">
    <source>
        <dbReference type="ARBA" id="ARBA00023136"/>
    </source>
</evidence>
<keyword evidence="5" id="KW-0997">Cell inner membrane</keyword>
<dbReference type="NCBIfam" id="TIGR01708">
    <property type="entry name" value="typeII_sec_gspH"/>
    <property type="match status" value="1"/>
</dbReference>
<reference evidence="12" key="1">
    <citation type="submission" date="2018-02" db="EMBL/GenBank/DDBJ databases">
        <title>Genome sequencing of Solimonas sp. HR-BB.</title>
        <authorList>
            <person name="Lee Y."/>
            <person name="Jeon C.O."/>
        </authorList>
    </citation>
    <scope>NUCLEOTIDE SEQUENCE [LARGE SCALE GENOMIC DNA]</scope>
    <source>
        <strain evidence="12">HR-E</strain>
    </source>
</reference>
<keyword evidence="6 10" id="KW-0812">Transmembrane</keyword>
<dbReference type="InterPro" id="IPR049875">
    <property type="entry name" value="TypeII_GspH"/>
</dbReference>
<evidence type="ECO:0000256" key="3">
    <source>
        <dbReference type="ARBA" id="ARBA00022475"/>
    </source>
</evidence>
<keyword evidence="3" id="KW-1003">Cell membrane</keyword>